<gene>
    <name evidence="1" type="ORF">ACFQNG_20635</name>
</gene>
<sequence>MKTLYAETMECLDRNHRTPEDVLWVGTDEWSVTWESFAMMAKLIYVQREYRGGPYVTTKLVIRGKDFVMKREEYDGAERWQFISLVQQPKPSILAVSLFQP</sequence>
<name>A0ABW2RRE2_9BACL</name>
<organism evidence="1 2">
    <name type="scientific">Laceyella putida</name>
    <dbReference type="NCBI Taxonomy" id="110101"/>
    <lineage>
        <taxon>Bacteria</taxon>
        <taxon>Bacillati</taxon>
        <taxon>Bacillota</taxon>
        <taxon>Bacilli</taxon>
        <taxon>Bacillales</taxon>
        <taxon>Thermoactinomycetaceae</taxon>
        <taxon>Laceyella</taxon>
    </lineage>
</organism>
<comment type="caution">
    <text evidence="1">The sequence shown here is derived from an EMBL/GenBank/DDBJ whole genome shotgun (WGS) entry which is preliminary data.</text>
</comment>
<proteinExistence type="predicted"/>
<accession>A0ABW2RRE2</accession>
<keyword evidence="2" id="KW-1185">Reference proteome</keyword>
<dbReference type="Proteomes" id="UP001596500">
    <property type="component" value="Unassembled WGS sequence"/>
</dbReference>
<evidence type="ECO:0000313" key="1">
    <source>
        <dbReference type="EMBL" id="MFC7443469.1"/>
    </source>
</evidence>
<protein>
    <submittedName>
        <fullName evidence="1">Uncharacterized protein</fullName>
    </submittedName>
</protein>
<reference evidence="2" key="1">
    <citation type="journal article" date="2019" name="Int. J. Syst. Evol. Microbiol.">
        <title>The Global Catalogue of Microorganisms (GCM) 10K type strain sequencing project: providing services to taxonomists for standard genome sequencing and annotation.</title>
        <authorList>
            <consortium name="The Broad Institute Genomics Platform"/>
            <consortium name="The Broad Institute Genome Sequencing Center for Infectious Disease"/>
            <person name="Wu L."/>
            <person name="Ma J."/>
        </authorList>
    </citation>
    <scope>NUCLEOTIDE SEQUENCE [LARGE SCALE GENOMIC DNA]</scope>
    <source>
        <strain evidence="2">CGMCC 1.12942</strain>
    </source>
</reference>
<dbReference type="EMBL" id="JBHTBW010000087">
    <property type="protein sequence ID" value="MFC7443469.1"/>
    <property type="molecule type" value="Genomic_DNA"/>
</dbReference>
<dbReference type="RefSeq" id="WP_379867800.1">
    <property type="nucleotide sequence ID" value="NZ_JBHTBW010000087.1"/>
</dbReference>
<evidence type="ECO:0000313" key="2">
    <source>
        <dbReference type="Proteomes" id="UP001596500"/>
    </source>
</evidence>